<organism evidence="2 3">
    <name type="scientific">Gossypium darwinii</name>
    <name type="common">Darwin's cotton</name>
    <name type="synonym">Gossypium barbadense var. darwinii</name>
    <dbReference type="NCBI Taxonomy" id="34276"/>
    <lineage>
        <taxon>Eukaryota</taxon>
        <taxon>Viridiplantae</taxon>
        <taxon>Streptophyta</taxon>
        <taxon>Embryophyta</taxon>
        <taxon>Tracheophyta</taxon>
        <taxon>Spermatophyta</taxon>
        <taxon>Magnoliopsida</taxon>
        <taxon>eudicotyledons</taxon>
        <taxon>Gunneridae</taxon>
        <taxon>Pentapetalae</taxon>
        <taxon>rosids</taxon>
        <taxon>malvids</taxon>
        <taxon>Malvales</taxon>
        <taxon>Malvaceae</taxon>
        <taxon>Malvoideae</taxon>
        <taxon>Gossypium</taxon>
    </lineage>
</organism>
<reference evidence="2 3" key="1">
    <citation type="submission" date="2019-06" db="EMBL/GenBank/DDBJ databases">
        <title>WGS assembly of Gossypium darwinii.</title>
        <authorList>
            <person name="Chen Z.J."/>
            <person name="Sreedasyam A."/>
            <person name="Ando A."/>
            <person name="Song Q."/>
            <person name="De L."/>
            <person name="Hulse-Kemp A."/>
            <person name="Ding M."/>
            <person name="Ye W."/>
            <person name="Kirkbride R."/>
            <person name="Jenkins J."/>
            <person name="Plott C."/>
            <person name="Lovell J."/>
            <person name="Lin Y.-M."/>
            <person name="Vaughn R."/>
            <person name="Liu B."/>
            <person name="Li W."/>
            <person name="Simpson S."/>
            <person name="Scheffler B."/>
            <person name="Saski C."/>
            <person name="Grover C."/>
            <person name="Hu G."/>
            <person name="Conover J."/>
            <person name="Carlson J."/>
            <person name="Shu S."/>
            <person name="Boston L."/>
            <person name="Williams M."/>
            <person name="Peterson D."/>
            <person name="Mcgee K."/>
            <person name="Jones D."/>
            <person name="Wendel J."/>
            <person name="Stelly D."/>
            <person name="Grimwood J."/>
            <person name="Schmutz J."/>
        </authorList>
    </citation>
    <scope>NUCLEOTIDE SEQUENCE [LARGE SCALE GENOMIC DNA]</scope>
    <source>
        <strain evidence="2">1808015.09</strain>
    </source>
</reference>
<feature type="compositionally biased region" description="Basic and acidic residues" evidence="1">
    <location>
        <begin position="79"/>
        <end position="128"/>
    </location>
</feature>
<gene>
    <name evidence="2" type="ORF">ES288_D10G184300v1</name>
</gene>
<protein>
    <submittedName>
        <fullName evidence="2">Uncharacterized protein</fullName>
    </submittedName>
</protein>
<dbReference type="Proteomes" id="UP000323506">
    <property type="component" value="Chromosome D10"/>
</dbReference>
<dbReference type="AlphaFoldDB" id="A0A5D2B1V8"/>
<dbReference type="PRINTS" id="PR01217">
    <property type="entry name" value="PRICHEXTENSN"/>
</dbReference>
<accession>A0A5D2B1V8</accession>
<evidence type="ECO:0000256" key="1">
    <source>
        <dbReference type="SAM" id="MobiDB-lite"/>
    </source>
</evidence>
<sequence>MANNQRSQNLSHPSLLCMNFQRSLQHMTLSHQSINFQKKKKLEHKPPSDELPNKPPMYKPTPSIHEPLKKPPMYKHKPPLHEFPKKPPIHEPKPPKLPVHEPPKKEKPEHKPPIYEPPKKPPIHEPLKKPPAYKPKSPVHEPPKKEKSKPKSPVHEPPKKPPMHEFKPPKPPIHLQRKRNQNPSHQFMNLQKNHLMVTIQVTLHWRSSPHLAIRRTEPLLWLCR</sequence>
<keyword evidence="3" id="KW-1185">Reference proteome</keyword>
<evidence type="ECO:0000313" key="3">
    <source>
        <dbReference type="Proteomes" id="UP000323506"/>
    </source>
</evidence>
<evidence type="ECO:0000313" key="2">
    <source>
        <dbReference type="EMBL" id="TYG50548.1"/>
    </source>
</evidence>
<proteinExistence type="predicted"/>
<feature type="compositionally biased region" description="Basic and acidic residues" evidence="1">
    <location>
        <begin position="153"/>
        <end position="168"/>
    </location>
</feature>
<feature type="region of interest" description="Disordered" evidence="1">
    <location>
        <begin position="29"/>
        <end position="181"/>
    </location>
</feature>
<name>A0A5D2B1V8_GOSDA</name>
<dbReference type="EMBL" id="CM017710">
    <property type="protein sequence ID" value="TYG50548.1"/>
    <property type="molecule type" value="Genomic_DNA"/>
</dbReference>